<protein>
    <recommendedName>
        <fullName evidence="1">CN hydrolase domain-containing protein</fullName>
    </recommendedName>
</protein>
<sequence>MKHMSKVAIVQFKASTDKTKNLPKILDYIKQAAKNHADLCAFPEYMMFYTPRTQSAKQVARQAETINGKFVSTIRECARKNSIIVIGTMYEKSRKKDRVFDTSFIINKNGKISAKYRKIHLFDALGFKESSKLSAGKTLPSTTKTSVGKLGMMICYDLRFPELSRILASSGSEILVVPSAWVKGPMKEEHWFTLNKSRAVENGCYVIAPNHLGNIYSARSLVVDPYGKIILDMKKRQGLGYVNISSAVIQKIRKKLPLLKNRRTDLYTDFSFS</sequence>
<dbReference type="SUPFAM" id="SSF56317">
    <property type="entry name" value="Carbon-nitrogen hydrolase"/>
    <property type="match status" value="1"/>
</dbReference>
<dbReference type="Gene3D" id="3.60.110.10">
    <property type="entry name" value="Carbon-nitrogen hydrolase"/>
    <property type="match status" value="1"/>
</dbReference>
<dbReference type="Pfam" id="PF00795">
    <property type="entry name" value="CN_hydrolase"/>
    <property type="match status" value="1"/>
</dbReference>
<organism evidence="2">
    <name type="scientific">marine metagenome</name>
    <dbReference type="NCBI Taxonomy" id="408172"/>
    <lineage>
        <taxon>unclassified sequences</taxon>
        <taxon>metagenomes</taxon>
        <taxon>ecological metagenomes</taxon>
    </lineage>
</organism>
<gene>
    <name evidence="2" type="ORF">METZ01_LOCUS69825</name>
</gene>
<dbReference type="InterPro" id="IPR036526">
    <property type="entry name" value="C-N_Hydrolase_sf"/>
</dbReference>
<feature type="domain" description="CN hydrolase" evidence="1">
    <location>
        <begin position="5"/>
        <end position="246"/>
    </location>
</feature>
<proteinExistence type="predicted"/>
<name>A0A381TN88_9ZZZZ</name>
<dbReference type="PROSITE" id="PS01227">
    <property type="entry name" value="UPF0012"/>
    <property type="match status" value="1"/>
</dbReference>
<evidence type="ECO:0000259" key="1">
    <source>
        <dbReference type="PROSITE" id="PS50263"/>
    </source>
</evidence>
<dbReference type="InterPro" id="IPR001110">
    <property type="entry name" value="UPF0012_CS"/>
</dbReference>
<dbReference type="AlphaFoldDB" id="A0A381TN88"/>
<dbReference type="PROSITE" id="PS50263">
    <property type="entry name" value="CN_HYDROLASE"/>
    <property type="match status" value="1"/>
</dbReference>
<dbReference type="InterPro" id="IPR003010">
    <property type="entry name" value="C-N_Hydrolase"/>
</dbReference>
<dbReference type="CDD" id="cd07581">
    <property type="entry name" value="nitrilase_3"/>
    <property type="match status" value="1"/>
</dbReference>
<dbReference type="PANTHER" id="PTHR23088:SF27">
    <property type="entry name" value="DEAMINATED GLUTATHIONE AMIDASE"/>
    <property type="match status" value="1"/>
</dbReference>
<dbReference type="EMBL" id="UINC01004804">
    <property type="protein sequence ID" value="SVA16971.1"/>
    <property type="molecule type" value="Genomic_DNA"/>
</dbReference>
<reference evidence="2" key="1">
    <citation type="submission" date="2018-05" db="EMBL/GenBank/DDBJ databases">
        <authorList>
            <person name="Lanie J.A."/>
            <person name="Ng W.-L."/>
            <person name="Kazmierczak K.M."/>
            <person name="Andrzejewski T.M."/>
            <person name="Davidsen T.M."/>
            <person name="Wayne K.J."/>
            <person name="Tettelin H."/>
            <person name="Glass J.I."/>
            <person name="Rusch D."/>
            <person name="Podicherti R."/>
            <person name="Tsui H.-C.T."/>
            <person name="Winkler M.E."/>
        </authorList>
    </citation>
    <scope>NUCLEOTIDE SEQUENCE</scope>
</reference>
<evidence type="ECO:0000313" key="2">
    <source>
        <dbReference type="EMBL" id="SVA16971.1"/>
    </source>
</evidence>
<accession>A0A381TN88</accession>
<dbReference type="PANTHER" id="PTHR23088">
    <property type="entry name" value="NITRILASE-RELATED"/>
    <property type="match status" value="1"/>
</dbReference>